<name>A0A1G5GL31_9FIRM</name>
<keyword evidence="3" id="KW-0547">Nucleotide-binding</keyword>
<protein>
    <submittedName>
        <fullName evidence="9">Phosphonate transport system ATP-binding protein</fullName>
    </submittedName>
</protein>
<dbReference type="Gene3D" id="3.40.50.300">
    <property type="entry name" value="P-loop containing nucleotide triphosphate hydrolases"/>
    <property type="match status" value="1"/>
</dbReference>
<dbReference type="CDD" id="cd03256">
    <property type="entry name" value="ABC_PhnC_transporter"/>
    <property type="match status" value="1"/>
</dbReference>
<keyword evidence="5" id="KW-0918">Phosphonate transport</keyword>
<dbReference type="PROSITE" id="PS00211">
    <property type="entry name" value="ABC_TRANSPORTER_1"/>
    <property type="match status" value="1"/>
</dbReference>
<dbReference type="GO" id="GO:0015416">
    <property type="term" value="F:ABC-type phosphonate transporter activity"/>
    <property type="evidence" value="ECO:0007669"/>
    <property type="project" value="InterPro"/>
</dbReference>
<dbReference type="PANTHER" id="PTHR43166">
    <property type="entry name" value="AMINO ACID IMPORT ATP-BINDING PROTEIN"/>
    <property type="match status" value="1"/>
</dbReference>
<dbReference type="SMART" id="SM00382">
    <property type="entry name" value="AAA"/>
    <property type="match status" value="1"/>
</dbReference>
<evidence type="ECO:0000256" key="3">
    <source>
        <dbReference type="ARBA" id="ARBA00022741"/>
    </source>
</evidence>
<dbReference type="Pfam" id="PF00005">
    <property type="entry name" value="ABC_tran"/>
    <property type="match status" value="1"/>
</dbReference>
<organism evidence="9 10">
    <name type="scientific">Alkaliphilus peptidifermentans DSM 18978</name>
    <dbReference type="NCBI Taxonomy" id="1120976"/>
    <lineage>
        <taxon>Bacteria</taxon>
        <taxon>Bacillati</taxon>
        <taxon>Bacillota</taxon>
        <taxon>Clostridia</taxon>
        <taxon>Peptostreptococcales</taxon>
        <taxon>Natronincolaceae</taxon>
        <taxon>Alkaliphilus</taxon>
    </lineage>
</organism>
<dbReference type="InterPro" id="IPR012693">
    <property type="entry name" value="ABC_transpr_PhnC"/>
</dbReference>
<dbReference type="InterPro" id="IPR003439">
    <property type="entry name" value="ABC_transporter-like_ATP-bd"/>
</dbReference>
<dbReference type="InterPro" id="IPR003593">
    <property type="entry name" value="AAA+_ATPase"/>
</dbReference>
<evidence type="ECO:0000256" key="5">
    <source>
        <dbReference type="ARBA" id="ARBA00022885"/>
    </source>
</evidence>
<evidence type="ECO:0000259" key="8">
    <source>
        <dbReference type="PROSITE" id="PS50893"/>
    </source>
</evidence>
<evidence type="ECO:0000256" key="2">
    <source>
        <dbReference type="ARBA" id="ARBA00022475"/>
    </source>
</evidence>
<proteinExistence type="predicted"/>
<keyword evidence="7" id="KW-0472">Membrane</keyword>
<dbReference type="InterPro" id="IPR027417">
    <property type="entry name" value="P-loop_NTPase"/>
</dbReference>
<reference evidence="9 10" key="1">
    <citation type="submission" date="2016-10" db="EMBL/GenBank/DDBJ databases">
        <authorList>
            <person name="de Groot N.N."/>
        </authorList>
    </citation>
    <scope>NUCLEOTIDE SEQUENCE [LARGE SCALE GENOMIC DNA]</scope>
    <source>
        <strain evidence="9 10">DSM 18978</strain>
    </source>
</reference>
<evidence type="ECO:0000256" key="1">
    <source>
        <dbReference type="ARBA" id="ARBA00022448"/>
    </source>
</evidence>
<evidence type="ECO:0000256" key="4">
    <source>
        <dbReference type="ARBA" id="ARBA00022840"/>
    </source>
</evidence>
<dbReference type="RefSeq" id="WP_091542352.1">
    <property type="nucleotide sequence ID" value="NZ_FMUS01000009.1"/>
</dbReference>
<keyword evidence="6" id="KW-1278">Translocase</keyword>
<dbReference type="GO" id="GO:0005524">
    <property type="term" value="F:ATP binding"/>
    <property type="evidence" value="ECO:0007669"/>
    <property type="project" value="UniProtKB-KW"/>
</dbReference>
<dbReference type="InterPro" id="IPR017871">
    <property type="entry name" value="ABC_transporter-like_CS"/>
</dbReference>
<dbReference type="GO" id="GO:0016887">
    <property type="term" value="F:ATP hydrolysis activity"/>
    <property type="evidence" value="ECO:0007669"/>
    <property type="project" value="InterPro"/>
</dbReference>
<keyword evidence="2" id="KW-1003">Cell membrane</keyword>
<dbReference type="GO" id="GO:0016020">
    <property type="term" value="C:membrane"/>
    <property type="evidence" value="ECO:0007669"/>
    <property type="project" value="InterPro"/>
</dbReference>
<dbReference type="InterPro" id="IPR050086">
    <property type="entry name" value="MetN_ABC_transporter-like"/>
</dbReference>
<dbReference type="PANTHER" id="PTHR43166:SF6">
    <property type="entry name" value="PHOSPHONATES IMPORT ATP-BINDING PROTEIN PHNC"/>
    <property type="match status" value="1"/>
</dbReference>
<evidence type="ECO:0000313" key="10">
    <source>
        <dbReference type="Proteomes" id="UP000198636"/>
    </source>
</evidence>
<dbReference type="PROSITE" id="PS50893">
    <property type="entry name" value="ABC_TRANSPORTER_2"/>
    <property type="match status" value="1"/>
</dbReference>
<keyword evidence="10" id="KW-1185">Reference proteome</keyword>
<keyword evidence="1" id="KW-0813">Transport</keyword>
<evidence type="ECO:0000256" key="7">
    <source>
        <dbReference type="ARBA" id="ARBA00023136"/>
    </source>
</evidence>
<accession>A0A1G5GL31</accession>
<dbReference type="SUPFAM" id="SSF52540">
    <property type="entry name" value="P-loop containing nucleoside triphosphate hydrolases"/>
    <property type="match status" value="1"/>
</dbReference>
<dbReference type="AlphaFoldDB" id="A0A1G5GL31"/>
<gene>
    <name evidence="9" type="ORF">SAMN03080606_01739</name>
</gene>
<dbReference type="STRING" id="1120976.SAMN03080606_01739"/>
<sequence>MQLKLENLSKQYNKGEAYALDKVNLDIKEGEFISVLGLSGSGKSTLIRCINRLIDPTDGNIYFEEKEITKLKGEDLRLYRRKIAMIFQQYNLIPRMDVITNVLAGRFGYFSANKIIFKKFKSNEIMEAEAALEKVGLINFTNRQVKTLSGGQQQRVGIARALLQQPKMLLGDEPVSSLDPVTAEEVMKLLWDINKNQGITMVMNLHTVELARAYSKRIIGINKGKIVFDGSPKDLYEIDIKEIYR</sequence>
<evidence type="ECO:0000313" key="9">
    <source>
        <dbReference type="EMBL" id="SCY52296.1"/>
    </source>
</evidence>
<dbReference type="EMBL" id="FMUS01000009">
    <property type="protein sequence ID" value="SCY52296.1"/>
    <property type="molecule type" value="Genomic_DNA"/>
</dbReference>
<dbReference type="NCBIfam" id="TIGR02315">
    <property type="entry name" value="ABC_phnC"/>
    <property type="match status" value="1"/>
</dbReference>
<keyword evidence="4 9" id="KW-0067">ATP-binding</keyword>
<feature type="domain" description="ABC transporter" evidence="8">
    <location>
        <begin position="3"/>
        <end position="243"/>
    </location>
</feature>
<dbReference type="OrthoDB" id="9802264at2"/>
<dbReference type="Proteomes" id="UP000198636">
    <property type="component" value="Unassembled WGS sequence"/>
</dbReference>
<evidence type="ECO:0000256" key="6">
    <source>
        <dbReference type="ARBA" id="ARBA00022967"/>
    </source>
</evidence>